<sequence length="113" mass="11738">AERTVRESRSKLSESEVSEIETKTKELRDLLARDDASAEAIRAKTDELTRALHAVAQKLYQSTPPPSGPSGPAGETGPTDAESPAGGSTPPNGASAVDADFKVVDSGEAPDHP</sequence>
<feature type="compositionally biased region" description="Basic and acidic residues" evidence="1">
    <location>
        <begin position="99"/>
        <end position="113"/>
    </location>
</feature>
<dbReference type="EMBL" id="AUZX01009853">
    <property type="protein sequence ID" value="EQD50366.1"/>
    <property type="molecule type" value="Genomic_DNA"/>
</dbReference>
<feature type="compositionally biased region" description="Low complexity" evidence="1">
    <location>
        <begin position="70"/>
        <end position="79"/>
    </location>
</feature>
<reference evidence="2" key="2">
    <citation type="journal article" date="2014" name="ISME J.">
        <title>Microbial stratification in low pH oxic and suboxic macroscopic growths along an acid mine drainage.</title>
        <authorList>
            <person name="Mendez-Garcia C."/>
            <person name="Mesa V."/>
            <person name="Sprenger R.R."/>
            <person name="Richter M."/>
            <person name="Diez M.S."/>
            <person name="Solano J."/>
            <person name="Bargiela R."/>
            <person name="Golyshina O.V."/>
            <person name="Manteca A."/>
            <person name="Ramos J.L."/>
            <person name="Gallego J.R."/>
            <person name="Llorente I."/>
            <person name="Martins Dos Santos V.A."/>
            <person name="Jensen O.N."/>
            <person name="Pelaez A.I."/>
            <person name="Sanchez J."/>
            <person name="Ferrer M."/>
        </authorList>
    </citation>
    <scope>NUCLEOTIDE SEQUENCE</scope>
</reference>
<dbReference type="SUPFAM" id="SSF100934">
    <property type="entry name" value="Heat shock protein 70kD (HSP70), C-terminal subdomain"/>
    <property type="match status" value="1"/>
</dbReference>
<feature type="non-terminal residue" evidence="2">
    <location>
        <position position="1"/>
    </location>
</feature>
<dbReference type="AlphaFoldDB" id="T0ZPW2"/>
<organism evidence="2">
    <name type="scientific">mine drainage metagenome</name>
    <dbReference type="NCBI Taxonomy" id="410659"/>
    <lineage>
        <taxon>unclassified sequences</taxon>
        <taxon>metagenomes</taxon>
        <taxon>ecological metagenomes</taxon>
    </lineage>
</organism>
<gene>
    <name evidence="2" type="ORF">B1A_13475</name>
</gene>
<evidence type="ECO:0000313" key="2">
    <source>
        <dbReference type="EMBL" id="EQD50366.1"/>
    </source>
</evidence>
<protein>
    <submittedName>
        <fullName evidence="2">Heat shock protein 70</fullName>
    </submittedName>
</protein>
<comment type="caution">
    <text evidence="2">The sequence shown here is derived from an EMBL/GenBank/DDBJ whole genome shotgun (WGS) entry which is preliminary data.</text>
</comment>
<dbReference type="Gene3D" id="1.20.1270.10">
    <property type="match status" value="1"/>
</dbReference>
<dbReference type="InterPro" id="IPR029048">
    <property type="entry name" value="HSP70_C_sf"/>
</dbReference>
<feature type="region of interest" description="Disordered" evidence="1">
    <location>
        <begin position="1"/>
        <end position="23"/>
    </location>
</feature>
<evidence type="ECO:0000256" key="1">
    <source>
        <dbReference type="SAM" id="MobiDB-lite"/>
    </source>
</evidence>
<name>T0ZPW2_9ZZZZ</name>
<accession>T0ZPW2</accession>
<keyword evidence="2" id="KW-0346">Stress response</keyword>
<reference evidence="2" key="1">
    <citation type="submission" date="2013-08" db="EMBL/GenBank/DDBJ databases">
        <authorList>
            <person name="Mendez C."/>
            <person name="Richter M."/>
            <person name="Ferrer M."/>
            <person name="Sanchez J."/>
        </authorList>
    </citation>
    <scope>NUCLEOTIDE SEQUENCE</scope>
</reference>
<proteinExistence type="predicted"/>
<feature type="region of interest" description="Disordered" evidence="1">
    <location>
        <begin position="59"/>
        <end position="113"/>
    </location>
</feature>